<dbReference type="AlphaFoldDB" id="A0A0F9X201"/>
<reference evidence="1" key="1">
    <citation type="journal article" date="2015" name="Nature">
        <title>Complex archaea that bridge the gap between prokaryotes and eukaryotes.</title>
        <authorList>
            <person name="Spang A."/>
            <person name="Saw J.H."/>
            <person name="Jorgensen S.L."/>
            <person name="Zaremba-Niedzwiedzka K."/>
            <person name="Martijn J."/>
            <person name="Lind A.E."/>
            <person name="van Eijk R."/>
            <person name="Schleper C."/>
            <person name="Guy L."/>
            <person name="Ettema T.J."/>
        </authorList>
    </citation>
    <scope>NUCLEOTIDE SEQUENCE</scope>
</reference>
<dbReference type="EMBL" id="LAZR01000158">
    <property type="protein sequence ID" value="KKN85458.1"/>
    <property type="molecule type" value="Genomic_DNA"/>
</dbReference>
<proteinExistence type="predicted"/>
<evidence type="ECO:0000313" key="1">
    <source>
        <dbReference type="EMBL" id="KKN85458.1"/>
    </source>
</evidence>
<gene>
    <name evidence="1" type="ORF">LCGC14_0277770</name>
</gene>
<protein>
    <submittedName>
        <fullName evidence="1">Uncharacterized protein</fullName>
    </submittedName>
</protein>
<accession>A0A0F9X201</accession>
<comment type="caution">
    <text evidence="1">The sequence shown here is derived from an EMBL/GenBank/DDBJ whole genome shotgun (WGS) entry which is preliminary data.</text>
</comment>
<name>A0A0F9X201_9ZZZZ</name>
<sequence length="184" mass="22032">MVDETKTPEEILEHQINEARQSAIKELVKPGSMHTSETGTEGREEKRLKKKYLNELDGLAQRLLELRSFLDDPDGEEAGLLLDRLNNNWVTTCKNFNKRPRARFTLRPEAFMDRAEYYLNLEKEQIKAAKEAYQKSMFDRWFRRNVIDYKWRTRWYKIKSKLVKKSVNELFRAYWDRIPADIIA</sequence>
<organism evidence="1">
    <name type="scientific">marine sediment metagenome</name>
    <dbReference type="NCBI Taxonomy" id="412755"/>
    <lineage>
        <taxon>unclassified sequences</taxon>
        <taxon>metagenomes</taxon>
        <taxon>ecological metagenomes</taxon>
    </lineage>
</organism>